<dbReference type="OrthoDB" id="348990at2759"/>
<feature type="compositionally biased region" description="Basic and acidic residues" evidence="1">
    <location>
        <begin position="7"/>
        <end position="25"/>
    </location>
</feature>
<dbReference type="VEuPathDB" id="ToxoDB:BESB_060990"/>
<dbReference type="Gene3D" id="1.20.5.2950">
    <property type="match status" value="1"/>
</dbReference>
<feature type="compositionally biased region" description="Low complexity" evidence="1">
    <location>
        <begin position="40"/>
        <end position="49"/>
    </location>
</feature>
<evidence type="ECO:0000313" key="3">
    <source>
        <dbReference type="Proteomes" id="UP000224006"/>
    </source>
</evidence>
<evidence type="ECO:0000313" key="2">
    <source>
        <dbReference type="EMBL" id="PFH35212.1"/>
    </source>
</evidence>
<accession>A0A2A9MIJ7</accession>
<keyword evidence="3" id="KW-1185">Reference proteome</keyword>
<evidence type="ECO:0000256" key="1">
    <source>
        <dbReference type="SAM" id="MobiDB-lite"/>
    </source>
</evidence>
<proteinExistence type="predicted"/>
<dbReference type="EMBL" id="NWUJ01000005">
    <property type="protein sequence ID" value="PFH35212.1"/>
    <property type="molecule type" value="Genomic_DNA"/>
</dbReference>
<sequence>MAYPSQESERMESRVDRGLSERHEASGLAAATVHQPTNPSSVHSHLLNSLSKSNCDNGQEVQKTNAELSCGFQREGFYGDDTKRGFSLVPDQDSVDDDDTKSVYGAPNWGDTRPQESEDACCPVIWTMTAEELFGFDITSTCRPERLLQCGQERVPVEPASPDDAVRQVLRAEANAAEIVNRAERLRGILRQRVVAEVEDEAKRFTATQEVLFQAKARNLREDLDEFVAQESARVDAFVERTHRGIEKRRQRATQDIVGEVLKVDVSCPIEAVKRFGTRDQLVAFAEERSKRAMQVIHHPPGDAMERDTDIITWDDQGRARVEHRSASTKRRSVTELGSFWIRHQSRAEQHSSRPLVLLSTRSWHESDDEKPAESHFPRLRSLSECPQDNRAMLTESRGLLSPKPDPWSHDIPDEEGSSFPLLEKGRLSSGDSPRSVHSPTVYASKGRRLESGQECVHGERDWVSGHYCALEEPTTHRNSE</sequence>
<dbReference type="Proteomes" id="UP000224006">
    <property type="component" value="Chromosome V"/>
</dbReference>
<feature type="region of interest" description="Disordered" evidence="1">
    <location>
        <begin position="89"/>
        <end position="115"/>
    </location>
</feature>
<organism evidence="2 3">
    <name type="scientific">Besnoitia besnoiti</name>
    <name type="common">Apicomplexan protozoan</name>
    <dbReference type="NCBI Taxonomy" id="94643"/>
    <lineage>
        <taxon>Eukaryota</taxon>
        <taxon>Sar</taxon>
        <taxon>Alveolata</taxon>
        <taxon>Apicomplexa</taxon>
        <taxon>Conoidasida</taxon>
        <taxon>Coccidia</taxon>
        <taxon>Eucoccidiorida</taxon>
        <taxon>Eimeriorina</taxon>
        <taxon>Sarcocystidae</taxon>
        <taxon>Besnoitia</taxon>
    </lineage>
</organism>
<dbReference type="RefSeq" id="XP_029219221.1">
    <property type="nucleotide sequence ID" value="XM_029364513.1"/>
</dbReference>
<feature type="region of interest" description="Disordered" evidence="1">
    <location>
        <begin position="364"/>
        <end position="450"/>
    </location>
</feature>
<protein>
    <submittedName>
        <fullName evidence="2">Uncharacterized protein</fullName>
    </submittedName>
</protein>
<feature type="region of interest" description="Disordered" evidence="1">
    <location>
        <begin position="1"/>
        <end position="49"/>
    </location>
</feature>
<dbReference type="GeneID" id="40311027"/>
<name>A0A2A9MIJ7_BESBE</name>
<reference evidence="2 3" key="1">
    <citation type="submission" date="2017-09" db="EMBL/GenBank/DDBJ databases">
        <title>Genome sequencing of Besnoitia besnoiti strain Bb-Ger1.</title>
        <authorList>
            <person name="Schares G."/>
            <person name="Venepally P."/>
            <person name="Lorenzi H.A."/>
        </authorList>
    </citation>
    <scope>NUCLEOTIDE SEQUENCE [LARGE SCALE GENOMIC DNA]</scope>
    <source>
        <strain evidence="2 3">Bb-Ger1</strain>
    </source>
</reference>
<dbReference type="AlphaFoldDB" id="A0A2A9MIJ7"/>
<comment type="caution">
    <text evidence="2">The sequence shown here is derived from an EMBL/GenBank/DDBJ whole genome shotgun (WGS) entry which is preliminary data.</text>
</comment>
<dbReference type="KEGG" id="bbes:BESB_060990"/>
<feature type="compositionally biased region" description="Polar residues" evidence="1">
    <location>
        <begin position="430"/>
        <end position="439"/>
    </location>
</feature>
<feature type="compositionally biased region" description="Basic and acidic residues" evidence="1">
    <location>
        <begin position="364"/>
        <end position="377"/>
    </location>
</feature>
<gene>
    <name evidence="2" type="ORF">BESB_060990</name>
</gene>